<dbReference type="InterPro" id="IPR017853">
    <property type="entry name" value="GH"/>
</dbReference>
<dbReference type="Pfam" id="PF14310">
    <property type="entry name" value="Fn3-like"/>
    <property type="match status" value="1"/>
</dbReference>
<keyword evidence="2 5" id="KW-0378">Hydrolase</keyword>
<proteinExistence type="inferred from homology"/>
<dbReference type="AlphaFoldDB" id="A0A9D2BCN0"/>
<dbReference type="EMBL" id="DXEQ01000020">
    <property type="protein sequence ID" value="HIX71545.1"/>
    <property type="molecule type" value="Genomic_DNA"/>
</dbReference>
<dbReference type="InterPro" id="IPR050288">
    <property type="entry name" value="Cellulose_deg_GH3"/>
</dbReference>
<dbReference type="GO" id="GO:0004553">
    <property type="term" value="F:hydrolase activity, hydrolyzing O-glycosyl compounds"/>
    <property type="evidence" value="ECO:0007669"/>
    <property type="project" value="InterPro"/>
</dbReference>
<dbReference type="Gene3D" id="3.40.50.1700">
    <property type="entry name" value="Glycoside hydrolase family 3 C-terminal domain"/>
    <property type="match status" value="1"/>
</dbReference>
<dbReference type="InterPro" id="IPR036881">
    <property type="entry name" value="Glyco_hydro_3_C_sf"/>
</dbReference>
<dbReference type="SUPFAM" id="SSF51445">
    <property type="entry name" value="(Trans)glycosidases"/>
    <property type="match status" value="1"/>
</dbReference>
<dbReference type="PANTHER" id="PTHR42715">
    <property type="entry name" value="BETA-GLUCOSIDASE"/>
    <property type="match status" value="1"/>
</dbReference>
<comment type="similarity">
    <text evidence="1">Belongs to the glycosyl hydrolase 3 family.</text>
</comment>
<evidence type="ECO:0000313" key="6">
    <source>
        <dbReference type="Proteomes" id="UP000886805"/>
    </source>
</evidence>
<feature type="compositionally biased region" description="Basic and acidic residues" evidence="3">
    <location>
        <begin position="481"/>
        <end position="492"/>
    </location>
</feature>
<name>A0A9D2BCN0_9FIRM</name>
<dbReference type="PANTHER" id="PTHR42715:SF10">
    <property type="entry name" value="BETA-GLUCOSIDASE"/>
    <property type="match status" value="1"/>
</dbReference>
<dbReference type="InterPro" id="IPR026891">
    <property type="entry name" value="Fn3-like"/>
</dbReference>
<accession>A0A9D2BCN0</accession>
<evidence type="ECO:0000256" key="3">
    <source>
        <dbReference type="SAM" id="MobiDB-lite"/>
    </source>
</evidence>
<reference evidence="5" key="2">
    <citation type="submission" date="2021-04" db="EMBL/GenBank/DDBJ databases">
        <authorList>
            <person name="Gilroy R."/>
        </authorList>
    </citation>
    <scope>NUCLEOTIDE SEQUENCE</scope>
    <source>
        <strain evidence="5">ChiSxjej3B15-1167</strain>
    </source>
</reference>
<feature type="domain" description="Fibronectin type III-like" evidence="4">
    <location>
        <begin position="353"/>
        <end position="428"/>
    </location>
</feature>
<dbReference type="InterPro" id="IPR001764">
    <property type="entry name" value="Glyco_hydro_3_N"/>
</dbReference>
<dbReference type="Pfam" id="PF01915">
    <property type="entry name" value="Glyco_hydro_3_C"/>
    <property type="match status" value="1"/>
</dbReference>
<evidence type="ECO:0000259" key="4">
    <source>
        <dbReference type="SMART" id="SM01217"/>
    </source>
</evidence>
<feature type="region of interest" description="Disordered" evidence="3">
    <location>
        <begin position="479"/>
        <end position="498"/>
    </location>
</feature>
<gene>
    <name evidence="5" type="ORF">H9849_00845</name>
</gene>
<dbReference type="GO" id="GO:0005975">
    <property type="term" value="P:carbohydrate metabolic process"/>
    <property type="evidence" value="ECO:0007669"/>
    <property type="project" value="InterPro"/>
</dbReference>
<dbReference type="SMART" id="SM01217">
    <property type="entry name" value="Fn3_like"/>
    <property type="match status" value="1"/>
</dbReference>
<evidence type="ECO:0000256" key="1">
    <source>
        <dbReference type="ARBA" id="ARBA00005336"/>
    </source>
</evidence>
<organism evidence="5 6">
    <name type="scientific">Candidatus Anaerobutyricum stercoripullorum</name>
    <dbReference type="NCBI Taxonomy" id="2838456"/>
    <lineage>
        <taxon>Bacteria</taxon>
        <taxon>Bacillati</taxon>
        <taxon>Bacillota</taxon>
        <taxon>Clostridia</taxon>
        <taxon>Lachnospirales</taxon>
        <taxon>Lachnospiraceae</taxon>
        <taxon>Anaerobutyricum</taxon>
    </lineage>
</organism>
<dbReference type="SUPFAM" id="SSF52279">
    <property type="entry name" value="Beta-D-glucan exohydrolase, C-terminal domain"/>
    <property type="match status" value="1"/>
</dbReference>
<reference evidence="5" key="1">
    <citation type="journal article" date="2021" name="PeerJ">
        <title>Extensive microbial diversity within the chicken gut microbiome revealed by metagenomics and culture.</title>
        <authorList>
            <person name="Gilroy R."/>
            <person name="Ravi A."/>
            <person name="Getino M."/>
            <person name="Pursley I."/>
            <person name="Horton D.L."/>
            <person name="Alikhan N.F."/>
            <person name="Baker D."/>
            <person name="Gharbi K."/>
            <person name="Hall N."/>
            <person name="Watson M."/>
            <person name="Adriaenssens E.M."/>
            <person name="Foster-Nyarko E."/>
            <person name="Jarju S."/>
            <person name="Secka A."/>
            <person name="Antonio M."/>
            <person name="Oren A."/>
            <person name="Chaudhuri R.R."/>
            <person name="La Ragione R."/>
            <person name="Hildebrand F."/>
            <person name="Pallen M.J."/>
        </authorList>
    </citation>
    <scope>NUCLEOTIDE SEQUENCE</scope>
    <source>
        <strain evidence="5">ChiSxjej3B15-1167</strain>
    </source>
</reference>
<protein>
    <submittedName>
        <fullName evidence="5">Glycoside hydrolase family 3 C-terminal domain-containing protein</fullName>
    </submittedName>
</protein>
<dbReference type="Pfam" id="PF00933">
    <property type="entry name" value="Glyco_hydro_3"/>
    <property type="match status" value="1"/>
</dbReference>
<dbReference type="Proteomes" id="UP000886805">
    <property type="component" value="Unassembled WGS sequence"/>
</dbReference>
<dbReference type="Gene3D" id="2.60.40.10">
    <property type="entry name" value="Immunoglobulins"/>
    <property type="match status" value="1"/>
</dbReference>
<evidence type="ECO:0000313" key="5">
    <source>
        <dbReference type="EMBL" id="HIX71545.1"/>
    </source>
</evidence>
<dbReference type="InterPro" id="IPR002772">
    <property type="entry name" value="Glyco_hydro_3_C"/>
</dbReference>
<dbReference type="InterPro" id="IPR036962">
    <property type="entry name" value="Glyco_hydro_3_N_sf"/>
</dbReference>
<sequence length="821" mass="91581">MEKWRRIKYQPNQPLYAERDRVTAGAEHIALSRQAAGEGMVLLKNENHVLPLERGARVALFGKGSIDYVKGGGGSGDVTVDYVKNLWDGMKEKEAEGKVTLLPELYTFYKKNVEKQYEEGAVPGMTVEPELPEELLRTARNFADTAVISICRFSGEGWDRQITSDDGGSFLPEPEKHFVELQNRIFEKGDFNLTEAENALIEKVKNAFDKVIVVLNVGGMVDSTWFKNEERIEGVLLAWQAGMEGGAAEADILCGDVNPSGKLTDTFAASLEDYPSTEHFHDSPDYVDYTEDIYVGYRYFETMDGARKKVNYPFGFGLSYTEFVLEDSKVFYTSTGAKLSVHVTNVGECAGKEVVQVYYSAPQGRLGKPARELADYKKTRLLQPGESQWLHFFIPYAFMASYDDLGKISRSAWVMEAGEYIFYVGTSVENVHKLEETYCLDKDIVTEQLTSQCAPSALPKRLLADGSYEELPVDAAAMEDSAAKRREREIREQAASGLEPQDYDALEGALPYPYATEDYAGRGEKRDRMSLQDVTGGEITLEAFISQLTVEELAALLGGQPNMGVSDTYGLGNLSQCDIPNVLTADGPAGLRIRPERGVTTTAWPCATLLACTWNTELVEAVGRAGAEEVKENNLGVWLTPAINIHRSPLCGRNFEYCSEDPVVSGKIGAALVRGIQSMHIGAELKHFACNNKETNRKESDSRLSERALREIYLKGFEIVVKEAKPYLVMSSYNLINGVRASENKELLTNILRDEWGFEGLVTTDWYTHGEHYKEVRAGNDIKMGRGYADRLMQAYREGALSIEEMRLSVRRLLEIILKID</sequence>
<dbReference type="PRINTS" id="PR00133">
    <property type="entry name" value="GLHYDRLASE3"/>
</dbReference>
<dbReference type="Gene3D" id="3.20.20.300">
    <property type="entry name" value="Glycoside hydrolase, family 3, N-terminal domain"/>
    <property type="match status" value="1"/>
</dbReference>
<evidence type="ECO:0000256" key="2">
    <source>
        <dbReference type="ARBA" id="ARBA00022801"/>
    </source>
</evidence>
<dbReference type="InterPro" id="IPR013783">
    <property type="entry name" value="Ig-like_fold"/>
</dbReference>
<comment type="caution">
    <text evidence="5">The sequence shown here is derived from an EMBL/GenBank/DDBJ whole genome shotgun (WGS) entry which is preliminary data.</text>
</comment>